<gene>
    <name evidence="1" type="ORF">CDAR_521831</name>
</gene>
<organism evidence="1 2">
    <name type="scientific">Caerostris darwini</name>
    <dbReference type="NCBI Taxonomy" id="1538125"/>
    <lineage>
        <taxon>Eukaryota</taxon>
        <taxon>Metazoa</taxon>
        <taxon>Ecdysozoa</taxon>
        <taxon>Arthropoda</taxon>
        <taxon>Chelicerata</taxon>
        <taxon>Arachnida</taxon>
        <taxon>Araneae</taxon>
        <taxon>Araneomorphae</taxon>
        <taxon>Entelegynae</taxon>
        <taxon>Araneoidea</taxon>
        <taxon>Araneidae</taxon>
        <taxon>Caerostris</taxon>
    </lineage>
</organism>
<evidence type="ECO:0000313" key="2">
    <source>
        <dbReference type="Proteomes" id="UP001054837"/>
    </source>
</evidence>
<keyword evidence="2" id="KW-1185">Reference proteome</keyword>
<dbReference type="Proteomes" id="UP001054837">
    <property type="component" value="Unassembled WGS sequence"/>
</dbReference>
<reference evidence="1 2" key="1">
    <citation type="submission" date="2021-06" db="EMBL/GenBank/DDBJ databases">
        <title>Caerostris darwini draft genome.</title>
        <authorList>
            <person name="Kono N."/>
            <person name="Arakawa K."/>
        </authorList>
    </citation>
    <scope>NUCLEOTIDE SEQUENCE [LARGE SCALE GENOMIC DNA]</scope>
</reference>
<accession>A0AAV4RVN6</accession>
<name>A0AAV4RVN6_9ARAC</name>
<dbReference type="AlphaFoldDB" id="A0AAV4RVN6"/>
<evidence type="ECO:0000313" key="1">
    <source>
        <dbReference type="EMBL" id="GIY25933.1"/>
    </source>
</evidence>
<sequence>MKRIAKCSLQNKHGGRVMSIPLIIISRIANNGWVAVHPSQRVTLNVGRKSGISQIARGQDFFGKDMHPETGGRRGRSKIHELHNKSPPLSFLSQKRFSGRGVFGFLVRVVVFRNSMFLHRRIGLFSYVRRMVADP</sequence>
<dbReference type="EMBL" id="BPLQ01006873">
    <property type="protein sequence ID" value="GIY25933.1"/>
    <property type="molecule type" value="Genomic_DNA"/>
</dbReference>
<comment type="caution">
    <text evidence="1">The sequence shown here is derived from an EMBL/GenBank/DDBJ whole genome shotgun (WGS) entry which is preliminary data.</text>
</comment>
<evidence type="ECO:0008006" key="3">
    <source>
        <dbReference type="Google" id="ProtNLM"/>
    </source>
</evidence>
<proteinExistence type="predicted"/>
<protein>
    <recommendedName>
        <fullName evidence="3">Ribosomal protein L2</fullName>
    </recommendedName>
</protein>